<evidence type="ECO:0000313" key="4">
    <source>
        <dbReference type="Proteomes" id="UP000042997"/>
    </source>
</evidence>
<dbReference type="InterPro" id="IPR050194">
    <property type="entry name" value="Glycosyltransferase_grp1"/>
</dbReference>
<sequence length="368" mass="38998">MTGRPLRIALIASHRFPVAQPFAGGLEAHVWHLTRALGADGHRVTLFAAAGSDVTLPASFLEVRTFTPSPAARSDVSMPPEAFLDAHHAYLSLLLELAGPLADSFDVIHNHSVHYLPPAMAATLRTPMLTTLHTPPTPWLESALAVPGGGSAHYAAVSRYTAATWAHAVASQITVVPNGVDLGAWPLGPGGPSLIWFGRLVPEKGAHLAIEAARRAGTSLRLAGPVSDEDYFTRHIAPRLGDGVTYLGHLPQRELAAAVGRSAATLVTPQWNEPYGLVVAESLACGTPVVAFARGGIPEVLDRGSGCLVAPDDVEALAATVPRAVRLSRLDARRRAETFCSERTMVDSYLALYRRLCAAGSVVRQRPA</sequence>
<proteinExistence type="predicted"/>
<feature type="domain" description="Glycosyl transferase family 1" evidence="1">
    <location>
        <begin position="193"/>
        <end position="331"/>
    </location>
</feature>
<dbReference type="Gene3D" id="3.40.50.2000">
    <property type="entry name" value="Glycogen Phosphorylase B"/>
    <property type="match status" value="2"/>
</dbReference>
<reference evidence="3 4" key="1">
    <citation type="journal article" date="2014" name="Genome Announc.">
        <title>Draft Genome Sequence of Propane- and Butane-Oxidizing Actinobacterium Rhodococcus ruber IEGM 231.</title>
        <authorList>
            <person name="Ivshina I.B."/>
            <person name="Kuyukina M.S."/>
            <person name="Krivoruchko A.V."/>
            <person name="Barbe V."/>
            <person name="Fischer C."/>
        </authorList>
    </citation>
    <scope>NUCLEOTIDE SEQUENCE [LARGE SCALE GENOMIC DNA]</scope>
</reference>
<dbReference type="eggNOG" id="COG0438">
    <property type="taxonomic scope" value="Bacteria"/>
</dbReference>
<dbReference type="Proteomes" id="UP000042997">
    <property type="component" value="Unassembled WGS sequence"/>
</dbReference>
<gene>
    <name evidence="3" type="ORF">RHRU231_330099</name>
</gene>
<organism evidence="3 4">
    <name type="scientific">Rhodococcus ruber</name>
    <dbReference type="NCBI Taxonomy" id="1830"/>
    <lineage>
        <taxon>Bacteria</taxon>
        <taxon>Bacillati</taxon>
        <taxon>Actinomycetota</taxon>
        <taxon>Actinomycetes</taxon>
        <taxon>Mycobacteriales</taxon>
        <taxon>Nocardiaceae</taxon>
        <taxon>Rhodococcus</taxon>
    </lineage>
</organism>
<dbReference type="PANTHER" id="PTHR45947:SF3">
    <property type="entry name" value="SULFOQUINOVOSYL TRANSFERASE SQD2"/>
    <property type="match status" value="1"/>
</dbReference>
<evidence type="ECO:0000259" key="2">
    <source>
        <dbReference type="Pfam" id="PF13439"/>
    </source>
</evidence>
<dbReference type="SUPFAM" id="SSF53756">
    <property type="entry name" value="UDP-Glycosyltransferase/glycogen phosphorylase"/>
    <property type="match status" value="1"/>
</dbReference>
<protein>
    <submittedName>
        <fullName evidence="3">Glycosyltransferase</fullName>
    </submittedName>
</protein>
<evidence type="ECO:0000313" key="3">
    <source>
        <dbReference type="EMBL" id="CDZ87642.1"/>
    </source>
</evidence>
<dbReference type="Pfam" id="PF00534">
    <property type="entry name" value="Glycos_transf_1"/>
    <property type="match status" value="1"/>
</dbReference>
<dbReference type="EMBL" id="CCSD01000043">
    <property type="protein sequence ID" value="CDZ87642.1"/>
    <property type="molecule type" value="Genomic_DNA"/>
</dbReference>
<feature type="domain" description="Glycosyltransferase subfamily 4-like N-terminal" evidence="2">
    <location>
        <begin position="24"/>
        <end position="182"/>
    </location>
</feature>
<dbReference type="GO" id="GO:1901137">
    <property type="term" value="P:carbohydrate derivative biosynthetic process"/>
    <property type="evidence" value="ECO:0007669"/>
    <property type="project" value="UniProtKB-ARBA"/>
</dbReference>
<dbReference type="GeneID" id="66837335"/>
<dbReference type="PANTHER" id="PTHR45947">
    <property type="entry name" value="SULFOQUINOVOSYL TRANSFERASE SQD2"/>
    <property type="match status" value="1"/>
</dbReference>
<dbReference type="InterPro" id="IPR028098">
    <property type="entry name" value="Glyco_trans_4-like_N"/>
</dbReference>
<dbReference type="RefSeq" id="WP_010593186.1">
    <property type="nucleotide sequence ID" value="NZ_CP023714.1"/>
</dbReference>
<dbReference type="OrthoDB" id="9809227at2"/>
<dbReference type="AlphaFoldDB" id="A0A098BHF9"/>
<dbReference type="InterPro" id="IPR001296">
    <property type="entry name" value="Glyco_trans_1"/>
</dbReference>
<keyword evidence="3" id="KW-0808">Transferase</keyword>
<dbReference type="Pfam" id="PF13439">
    <property type="entry name" value="Glyco_transf_4"/>
    <property type="match status" value="1"/>
</dbReference>
<accession>A0A098BHF9</accession>
<dbReference type="KEGG" id="rrz:CS378_09835"/>
<dbReference type="CDD" id="cd03802">
    <property type="entry name" value="GT4_AviGT4-like"/>
    <property type="match status" value="1"/>
</dbReference>
<evidence type="ECO:0000259" key="1">
    <source>
        <dbReference type="Pfam" id="PF00534"/>
    </source>
</evidence>
<dbReference type="GO" id="GO:1903509">
    <property type="term" value="P:liposaccharide metabolic process"/>
    <property type="evidence" value="ECO:0007669"/>
    <property type="project" value="UniProtKB-ARBA"/>
</dbReference>
<name>A0A098BHF9_9NOCA</name>
<dbReference type="GO" id="GO:0016757">
    <property type="term" value="F:glycosyltransferase activity"/>
    <property type="evidence" value="ECO:0007669"/>
    <property type="project" value="InterPro"/>
</dbReference>